<sequence>MTEVYFPIWSLGNPTRGACQLHVLKGDEAWRWTGMGGWLEWLDLKRCGLGRQLLFVCHPGIPGNVGSQDGRGDMMVIKSKANIIFTPPSGLHHPPPPSTAMTSTAQLHYRHDQFSPEVRIHPSQLQFIVRMPGDTNLHSPMPLTISITIPTLQDNAATRAMPSKDDTVTDDLDERCVYLAQDIQDWLVLNDVTKPSATRNWGRELFWMAFVAVHPCFPGGEWPDWDSRVPMEGDFIDEWMTGRFHSGLQDELEAEGNFTRKQYFIWSIFQTTVTSRYPRTSFVADMSSNSDQSNSMNQSPPHSPVFLGQNPHIEVPVELNQTTETFSNGEWELLHNMWLTARCHSVVMETRFQDDENFVSFIFCTTNTELMAHLLDPLSHPEDVTLPNASSPSADLWLLIGTYNSADLLAKEEELVDEDYRSYKEYGTGVAYVAISSLGENIVRKTLVDAYNSTATMDRFKLLGEAFELSLSDRLPAVHLMKQLRVLSSSWRCCPVAYTTLGTTKLCDSDFLMRSWFTCNDQATR</sequence>
<organism evidence="1 2">
    <name type="scientific">Tulasnella calospora MUT 4182</name>
    <dbReference type="NCBI Taxonomy" id="1051891"/>
    <lineage>
        <taxon>Eukaryota</taxon>
        <taxon>Fungi</taxon>
        <taxon>Dikarya</taxon>
        <taxon>Basidiomycota</taxon>
        <taxon>Agaricomycotina</taxon>
        <taxon>Agaricomycetes</taxon>
        <taxon>Cantharellales</taxon>
        <taxon>Tulasnellaceae</taxon>
        <taxon>Tulasnella</taxon>
    </lineage>
</organism>
<evidence type="ECO:0000313" key="2">
    <source>
        <dbReference type="Proteomes" id="UP000054248"/>
    </source>
</evidence>
<gene>
    <name evidence="1" type="ORF">M407DRAFT_10561</name>
</gene>
<dbReference type="OrthoDB" id="3169660at2759"/>
<name>A0A0C3PZT4_9AGAM</name>
<dbReference type="HOGENOM" id="CLU_518947_0_0_1"/>
<dbReference type="AlphaFoldDB" id="A0A0C3PZT4"/>
<dbReference type="EMBL" id="KN823149">
    <property type="protein sequence ID" value="KIO21110.1"/>
    <property type="molecule type" value="Genomic_DNA"/>
</dbReference>
<accession>A0A0C3PZT4</accession>
<keyword evidence="2" id="KW-1185">Reference proteome</keyword>
<reference evidence="1 2" key="1">
    <citation type="submission" date="2014-04" db="EMBL/GenBank/DDBJ databases">
        <authorList>
            <consortium name="DOE Joint Genome Institute"/>
            <person name="Kuo A."/>
            <person name="Girlanda M."/>
            <person name="Perotto S."/>
            <person name="Kohler A."/>
            <person name="Nagy L.G."/>
            <person name="Floudas D."/>
            <person name="Copeland A."/>
            <person name="Barry K.W."/>
            <person name="Cichocki N."/>
            <person name="Veneault-Fourrey C."/>
            <person name="LaButti K."/>
            <person name="Lindquist E.A."/>
            <person name="Lipzen A."/>
            <person name="Lundell T."/>
            <person name="Morin E."/>
            <person name="Murat C."/>
            <person name="Sun H."/>
            <person name="Tunlid A."/>
            <person name="Henrissat B."/>
            <person name="Grigoriev I.V."/>
            <person name="Hibbett D.S."/>
            <person name="Martin F."/>
            <person name="Nordberg H.P."/>
            <person name="Cantor M.N."/>
            <person name="Hua S.X."/>
        </authorList>
    </citation>
    <scope>NUCLEOTIDE SEQUENCE [LARGE SCALE GENOMIC DNA]</scope>
    <source>
        <strain evidence="1 2">MUT 4182</strain>
    </source>
</reference>
<reference evidence="2" key="2">
    <citation type="submission" date="2015-01" db="EMBL/GenBank/DDBJ databases">
        <title>Evolutionary Origins and Diversification of the Mycorrhizal Mutualists.</title>
        <authorList>
            <consortium name="DOE Joint Genome Institute"/>
            <consortium name="Mycorrhizal Genomics Consortium"/>
            <person name="Kohler A."/>
            <person name="Kuo A."/>
            <person name="Nagy L.G."/>
            <person name="Floudas D."/>
            <person name="Copeland A."/>
            <person name="Barry K.W."/>
            <person name="Cichocki N."/>
            <person name="Veneault-Fourrey C."/>
            <person name="LaButti K."/>
            <person name="Lindquist E.A."/>
            <person name="Lipzen A."/>
            <person name="Lundell T."/>
            <person name="Morin E."/>
            <person name="Murat C."/>
            <person name="Riley R."/>
            <person name="Ohm R."/>
            <person name="Sun H."/>
            <person name="Tunlid A."/>
            <person name="Henrissat B."/>
            <person name="Grigoriev I.V."/>
            <person name="Hibbett D.S."/>
            <person name="Martin F."/>
        </authorList>
    </citation>
    <scope>NUCLEOTIDE SEQUENCE [LARGE SCALE GENOMIC DNA]</scope>
    <source>
        <strain evidence="2">MUT 4182</strain>
    </source>
</reference>
<evidence type="ECO:0000313" key="1">
    <source>
        <dbReference type="EMBL" id="KIO21110.1"/>
    </source>
</evidence>
<protein>
    <submittedName>
        <fullName evidence="1">Uncharacterized protein</fullName>
    </submittedName>
</protein>
<dbReference type="Proteomes" id="UP000054248">
    <property type="component" value="Unassembled WGS sequence"/>
</dbReference>
<proteinExistence type="predicted"/>